<dbReference type="Proteomes" id="UP000295198">
    <property type="component" value="Unassembled WGS sequence"/>
</dbReference>
<comment type="caution">
    <text evidence="1">The sequence shown here is derived from an EMBL/GenBank/DDBJ whole genome shotgun (WGS) entry which is preliminary data.</text>
</comment>
<dbReference type="EMBL" id="SDKM01000053">
    <property type="protein sequence ID" value="RYP82131.1"/>
    <property type="molecule type" value="Genomic_DNA"/>
</dbReference>
<accession>A0A4Q4Z539</accession>
<organism evidence="1 2">
    <name type="scientific">Nocardioides guangzhouensis</name>
    <dbReference type="NCBI Taxonomy" id="2497878"/>
    <lineage>
        <taxon>Bacteria</taxon>
        <taxon>Bacillati</taxon>
        <taxon>Actinomycetota</taxon>
        <taxon>Actinomycetes</taxon>
        <taxon>Propionibacteriales</taxon>
        <taxon>Nocardioidaceae</taxon>
        <taxon>Nocardioides</taxon>
    </lineage>
</organism>
<keyword evidence="2" id="KW-1185">Reference proteome</keyword>
<gene>
    <name evidence="1" type="ORF">EKO23_22505</name>
</gene>
<proteinExistence type="predicted"/>
<reference evidence="1 2" key="1">
    <citation type="submission" date="2019-01" db="EMBL/GenBank/DDBJ databases">
        <title>Nocardioides guangzhouensis sp. nov., an actinobacterium isolated from soil.</title>
        <authorList>
            <person name="Fu Y."/>
            <person name="Cai Y."/>
            <person name="Lin Z."/>
            <person name="Chen P."/>
        </authorList>
    </citation>
    <scope>NUCLEOTIDE SEQUENCE [LARGE SCALE GENOMIC DNA]</scope>
    <source>
        <strain evidence="1 2">130</strain>
    </source>
</reference>
<name>A0A4Q4Z539_9ACTN</name>
<dbReference type="OrthoDB" id="4464348at2"/>
<dbReference type="RefSeq" id="WP_134720727.1">
    <property type="nucleotide sequence ID" value="NZ_SDKM01000053.1"/>
</dbReference>
<dbReference type="AlphaFoldDB" id="A0A4Q4Z539"/>
<protein>
    <submittedName>
        <fullName evidence="1">Uncharacterized protein</fullName>
    </submittedName>
</protein>
<evidence type="ECO:0000313" key="2">
    <source>
        <dbReference type="Proteomes" id="UP000295198"/>
    </source>
</evidence>
<sequence length="299" mass="31870">MTADISLATGVAAALKGGLAAAKAAGDKSVRATHLAPEQLHALVGSTLDHLRSRPGKPSPTEGWTLVTARDAGVTAWWAEVAGLTDAERRRVGPLRRDVFDALAEQDLIAVDTERSTSVHVSPVATATTREAEPEPHPADPADPFGAWVLTLSPYVYDANRVFAAPDRKVRLWSVDDERAASMEYGQPVYLWVADGDPFREAGVWGVGWIAGPCIRGIAGEGWLDVEAAIRANVFAVLEVTLLDTPVSREAFLEDPRLVDADVLRDPIAPNPGVLDAAQAAALAEHLGSRPLQSETWVA</sequence>
<evidence type="ECO:0000313" key="1">
    <source>
        <dbReference type="EMBL" id="RYP82131.1"/>
    </source>
</evidence>